<evidence type="ECO:0000313" key="1">
    <source>
        <dbReference type="EMBL" id="GFS92912.1"/>
    </source>
</evidence>
<proteinExistence type="predicted"/>
<protein>
    <submittedName>
        <fullName evidence="1">Uncharacterized protein</fullName>
    </submittedName>
</protein>
<dbReference type="EMBL" id="BMAW01099997">
    <property type="protein sequence ID" value="GFS92912.1"/>
    <property type="molecule type" value="Genomic_DNA"/>
</dbReference>
<reference evidence="1" key="1">
    <citation type="submission" date="2020-08" db="EMBL/GenBank/DDBJ databases">
        <title>Multicomponent nature underlies the extraordinary mechanical properties of spider dragline silk.</title>
        <authorList>
            <person name="Kono N."/>
            <person name="Nakamura H."/>
            <person name="Mori M."/>
            <person name="Yoshida Y."/>
            <person name="Ohtoshi R."/>
            <person name="Malay A.D."/>
            <person name="Moran D.A.P."/>
            <person name="Tomita M."/>
            <person name="Numata K."/>
            <person name="Arakawa K."/>
        </authorList>
    </citation>
    <scope>NUCLEOTIDE SEQUENCE</scope>
</reference>
<name>A0A8X6N4B3_NEPPI</name>
<sequence>MVTAESLQKQNVEQIGESRRRTFRLQICENESPCISNLILSEFPVRQTRVLASGSGEAHVLFIQVPVMALKLPEAELAGHHTQDSTV</sequence>
<evidence type="ECO:0000313" key="2">
    <source>
        <dbReference type="Proteomes" id="UP000887013"/>
    </source>
</evidence>
<accession>A0A8X6N4B3</accession>
<keyword evidence="2" id="KW-1185">Reference proteome</keyword>
<gene>
    <name evidence="1" type="ORF">NPIL_16411</name>
</gene>
<dbReference type="AlphaFoldDB" id="A0A8X6N4B3"/>
<dbReference type="Proteomes" id="UP000887013">
    <property type="component" value="Unassembled WGS sequence"/>
</dbReference>
<organism evidence="1 2">
    <name type="scientific">Nephila pilipes</name>
    <name type="common">Giant wood spider</name>
    <name type="synonym">Nephila maculata</name>
    <dbReference type="NCBI Taxonomy" id="299642"/>
    <lineage>
        <taxon>Eukaryota</taxon>
        <taxon>Metazoa</taxon>
        <taxon>Ecdysozoa</taxon>
        <taxon>Arthropoda</taxon>
        <taxon>Chelicerata</taxon>
        <taxon>Arachnida</taxon>
        <taxon>Araneae</taxon>
        <taxon>Araneomorphae</taxon>
        <taxon>Entelegynae</taxon>
        <taxon>Araneoidea</taxon>
        <taxon>Nephilidae</taxon>
        <taxon>Nephila</taxon>
    </lineage>
</organism>
<comment type="caution">
    <text evidence="1">The sequence shown here is derived from an EMBL/GenBank/DDBJ whole genome shotgun (WGS) entry which is preliminary data.</text>
</comment>